<protein>
    <recommendedName>
        <fullName evidence="5">Actin maturation protease</fullName>
    </recommendedName>
    <alternativeName>
        <fullName evidence="6">Actin aminopeptidase ACTMAP</fullName>
    </alternativeName>
</protein>
<dbReference type="GO" id="GO:0004177">
    <property type="term" value="F:aminopeptidase activity"/>
    <property type="evidence" value="ECO:0007669"/>
    <property type="project" value="UniProtKB-KW"/>
</dbReference>
<proteinExistence type="inferred from homology"/>
<keyword evidence="2" id="KW-0645">Protease</keyword>
<dbReference type="PANTHER" id="PTHR28631">
    <property type="entry name" value="UPF0692 PROTEIN C19ORF54"/>
    <property type="match status" value="1"/>
</dbReference>
<dbReference type="InterPro" id="IPR040043">
    <property type="entry name" value="ACTMAP"/>
</dbReference>
<sequence length="280" mass="31438">MSQQLPHNDLPSYLCKAPPPPPLISNFNMGLLPSIPLPIGQKTCLSNSSSKDNIPYLTKKDLYNIMYDDLSRKCDILNVVCTKSKLWMQPVYPHLQDGPTCGLAIICMWADSFMEHTLTLENLLKISQANYFTKQGEMFSVANMKALCEQVMGSDHVQIQHGTQGLKVDKSFIIDEIKTGAIVFVPYDSDHNHDPCLKKGLKAHWALIFGLLEDDNGEVYLLARQGKSNHIGIWKYSDLSASNANLKQIDPKRCDHDYTIPNGGIEEGLCNQYLILKQVK</sequence>
<organism evidence="8">
    <name type="scientific">Cacopsylla melanoneura</name>
    <dbReference type="NCBI Taxonomy" id="428564"/>
    <lineage>
        <taxon>Eukaryota</taxon>
        <taxon>Metazoa</taxon>
        <taxon>Ecdysozoa</taxon>
        <taxon>Arthropoda</taxon>
        <taxon>Hexapoda</taxon>
        <taxon>Insecta</taxon>
        <taxon>Pterygota</taxon>
        <taxon>Neoptera</taxon>
        <taxon>Paraneoptera</taxon>
        <taxon>Hemiptera</taxon>
        <taxon>Sternorrhyncha</taxon>
        <taxon>Psylloidea</taxon>
        <taxon>Psyllidae</taxon>
        <taxon>Psyllinae</taxon>
        <taxon>Cacopsylla</taxon>
    </lineage>
</organism>
<evidence type="ECO:0000313" key="8">
    <source>
        <dbReference type="EMBL" id="CAG6757423.1"/>
    </source>
</evidence>
<name>A0A8D9EKJ8_9HEMI</name>
<reference evidence="8" key="1">
    <citation type="submission" date="2021-05" db="EMBL/GenBank/DDBJ databases">
        <authorList>
            <person name="Alioto T."/>
            <person name="Alioto T."/>
            <person name="Gomez Garrido J."/>
        </authorList>
    </citation>
    <scope>NUCLEOTIDE SEQUENCE</scope>
</reference>
<keyword evidence="3" id="KW-0378">Hydrolase</keyword>
<evidence type="ECO:0000256" key="2">
    <source>
        <dbReference type="ARBA" id="ARBA00022670"/>
    </source>
</evidence>
<dbReference type="PANTHER" id="PTHR28631:SF1">
    <property type="entry name" value="ACTIN MATURATION PROTEASE"/>
    <property type="match status" value="1"/>
</dbReference>
<comment type="similarity">
    <text evidence="4">Belongs to the ACTMAP family.</text>
</comment>
<evidence type="ECO:0000256" key="4">
    <source>
        <dbReference type="ARBA" id="ARBA00034725"/>
    </source>
</evidence>
<evidence type="ECO:0000256" key="1">
    <source>
        <dbReference type="ARBA" id="ARBA00022438"/>
    </source>
</evidence>
<evidence type="ECO:0000256" key="6">
    <source>
        <dbReference type="ARBA" id="ARBA00034908"/>
    </source>
</evidence>
<evidence type="ECO:0000256" key="7">
    <source>
        <dbReference type="ARBA" id="ARBA00049041"/>
    </source>
</evidence>
<dbReference type="GO" id="GO:0006508">
    <property type="term" value="P:proteolysis"/>
    <property type="evidence" value="ECO:0007669"/>
    <property type="project" value="UniProtKB-KW"/>
</dbReference>
<dbReference type="EMBL" id="HBUF01547094">
    <property type="protein sequence ID" value="CAG6757422.1"/>
    <property type="molecule type" value="Transcribed_RNA"/>
</dbReference>
<comment type="catalytic activity">
    <reaction evidence="7">
        <text>N-terminal N(alpha)-acetyl-L-cysteinyl-L-aspartyl-[protein] + H2O = N-terminal L-aspartyl-[protein] + N-acetyl-L-cysteine</text>
        <dbReference type="Rhea" id="RHEA:74579"/>
        <dbReference type="Rhea" id="RHEA-COMP:12669"/>
        <dbReference type="Rhea" id="RHEA-COMP:18395"/>
        <dbReference type="ChEBI" id="CHEBI:15377"/>
        <dbReference type="ChEBI" id="CHEBI:64720"/>
        <dbReference type="ChEBI" id="CHEBI:78236"/>
        <dbReference type="ChEBI" id="CHEBI:193599"/>
    </reaction>
    <physiologicalReaction direction="left-to-right" evidence="7">
        <dbReference type="Rhea" id="RHEA:74580"/>
    </physiologicalReaction>
</comment>
<keyword evidence="1" id="KW-0031">Aminopeptidase</keyword>
<dbReference type="AlphaFoldDB" id="A0A8D9EKJ8"/>
<dbReference type="EMBL" id="HBUF01547095">
    <property type="protein sequence ID" value="CAG6757423.1"/>
    <property type="molecule type" value="Transcribed_RNA"/>
</dbReference>
<evidence type="ECO:0000256" key="3">
    <source>
        <dbReference type="ARBA" id="ARBA00022801"/>
    </source>
</evidence>
<dbReference type="Pfam" id="PF21646">
    <property type="entry name" value="ACTMAP-like_C"/>
    <property type="match status" value="1"/>
</dbReference>
<evidence type="ECO:0000256" key="5">
    <source>
        <dbReference type="ARBA" id="ARBA00034848"/>
    </source>
</evidence>
<accession>A0A8D9EKJ8</accession>